<keyword evidence="6" id="KW-1185">Reference proteome</keyword>
<dbReference type="EMBL" id="CP028103">
    <property type="protein sequence ID" value="AVQ31217.1"/>
    <property type="molecule type" value="Genomic_DNA"/>
</dbReference>
<dbReference type="InterPro" id="IPR036388">
    <property type="entry name" value="WH-like_DNA-bd_sf"/>
</dbReference>
<dbReference type="SUPFAM" id="SSF48008">
    <property type="entry name" value="GntR ligand-binding domain-like"/>
    <property type="match status" value="1"/>
</dbReference>
<name>A0ABM6U4H7_FUSVA</name>
<evidence type="ECO:0000313" key="5">
    <source>
        <dbReference type="EMBL" id="AVQ31217.1"/>
    </source>
</evidence>
<evidence type="ECO:0000256" key="2">
    <source>
        <dbReference type="ARBA" id="ARBA00023125"/>
    </source>
</evidence>
<keyword evidence="3" id="KW-0804">Transcription</keyword>
<dbReference type="InterPro" id="IPR036390">
    <property type="entry name" value="WH_DNA-bd_sf"/>
</dbReference>
<dbReference type="InterPro" id="IPR000524">
    <property type="entry name" value="Tscrpt_reg_HTH_GntR"/>
</dbReference>
<dbReference type="Gene3D" id="1.10.10.10">
    <property type="entry name" value="Winged helix-like DNA-binding domain superfamily/Winged helix DNA-binding domain"/>
    <property type="match status" value="1"/>
</dbReference>
<dbReference type="SMART" id="SM00345">
    <property type="entry name" value="HTH_GNTR"/>
    <property type="match status" value="1"/>
</dbReference>
<feature type="domain" description="HTH gntR-type" evidence="4">
    <location>
        <begin position="10"/>
        <end position="77"/>
    </location>
</feature>
<keyword evidence="1" id="KW-0805">Transcription regulation</keyword>
<sequence length="215" mass="25187">MKFIKLDDKKTLSEKVYDRLKELIMDGELERGTKITETSIAKMFDVSPTPVREAFRKLASDGLIEVASWKGVIVKGIEQKDLLEIYECREALEGMVGKLAVRNITEEDIKILEGILEKCNEAKTPEILIELNTEFHNELLRIAKNERLSKLLNELMVVILYDRDISGRYSIRRQEIVQEHLDILKYLKKRDEKKVSELMEKHIRNGYEFIKNYNK</sequence>
<dbReference type="CDD" id="cd07377">
    <property type="entry name" value="WHTH_GntR"/>
    <property type="match status" value="1"/>
</dbReference>
<dbReference type="GeneID" id="77467995"/>
<organism evidence="5 6">
    <name type="scientific">Fusobacterium varium ATCC 27725</name>
    <dbReference type="NCBI Taxonomy" id="469618"/>
    <lineage>
        <taxon>Bacteria</taxon>
        <taxon>Fusobacteriati</taxon>
        <taxon>Fusobacteriota</taxon>
        <taxon>Fusobacteriia</taxon>
        <taxon>Fusobacteriales</taxon>
        <taxon>Fusobacteriaceae</taxon>
        <taxon>Fusobacterium</taxon>
    </lineage>
</organism>
<evidence type="ECO:0000256" key="3">
    <source>
        <dbReference type="ARBA" id="ARBA00023163"/>
    </source>
</evidence>
<dbReference type="SUPFAM" id="SSF46785">
    <property type="entry name" value="Winged helix' DNA-binding domain"/>
    <property type="match status" value="1"/>
</dbReference>
<dbReference type="Proteomes" id="UP000241238">
    <property type="component" value="Chromosome"/>
</dbReference>
<dbReference type="RefSeq" id="WP_005947045.1">
    <property type="nucleotide sequence ID" value="NZ_CP028103.1"/>
</dbReference>
<accession>A0ABM6U4H7</accession>
<reference evidence="6" key="1">
    <citation type="journal article" date="2018" name="MSphere">
        <title>Fusobacterium Genomics Using MinION and Illumina Sequencing Enables Genome Completion and Correction.</title>
        <authorList>
            <person name="Todd S.M."/>
            <person name="Settlage R.E."/>
            <person name="Lahmers K.K."/>
            <person name="Slade D.J."/>
        </authorList>
    </citation>
    <scope>NUCLEOTIDE SEQUENCE [LARGE SCALE GENOMIC DNA]</scope>
    <source>
        <strain evidence="6">ATCC 27725</strain>
    </source>
</reference>
<dbReference type="InterPro" id="IPR008920">
    <property type="entry name" value="TF_FadR/GntR_C"/>
</dbReference>
<dbReference type="Pfam" id="PF00392">
    <property type="entry name" value="GntR"/>
    <property type="match status" value="1"/>
</dbReference>
<protein>
    <submittedName>
        <fullName evidence="5">GntR family transcriptional regulator</fullName>
    </submittedName>
</protein>
<evidence type="ECO:0000259" key="4">
    <source>
        <dbReference type="PROSITE" id="PS50949"/>
    </source>
</evidence>
<dbReference type="SMART" id="SM00895">
    <property type="entry name" value="FCD"/>
    <property type="match status" value="1"/>
</dbReference>
<dbReference type="Pfam" id="PF07729">
    <property type="entry name" value="FCD"/>
    <property type="match status" value="1"/>
</dbReference>
<keyword evidence="2" id="KW-0238">DNA-binding</keyword>
<gene>
    <name evidence="5" type="ORF">C4N18_08325</name>
</gene>
<evidence type="ECO:0000256" key="1">
    <source>
        <dbReference type="ARBA" id="ARBA00023015"/>
    </source>
</evidence>
<dbReference type="Gene3D" id="1.20.120.530">
    <property type="entry name" value="GntR ligand-binding domain-like"/>
    <property type="match status" value="1"/>
</dbReference>
<dbReference type="PROSITE" id="PS50949">
    <property type="entry name" value="HTH_GNTR"/>
    <property type="match status" value="1"/>
</dbReference>
<evidence type="ECO:0000313" key="6">
    <source>
        <dbReference type="Proteomes" id="UP000241238"/>
    </source>
</evidence>
<dbReference type="InterPro" id="IPR011711">
    <property type="entry name" value="GntR_C"/>
</dbReference>
<dbReference type="PANTHER" id="PTHR43537">
    <property type="entry name" value="TRANSCRIPTIONAL REGULATOR, GNTR FAMILY"/>
    <property type="match status" value="1"/>
</dbReference>
<proteinExistence type="predicted"/>
<dbReference type="PANTHER" id="PTHR43537:SF5">
    <property type="entry name" value="UXU OPERON TRANSCRIPTIONAL REGULATOR"/>
    <property type="match status" value="1"/>
</dbReference>